<protein>
    <recommendedName>
        <fullName evidence="4">Protein BREAKING OF ASYMMETRY IN THE STOMATAL LINEAGE</fullName>
    </recommendedName>
</protein>
<reference evidence="2 3" key="1">
    <citation type="submission" date="2017-11" db="EMBL/GenBank/DDBJ databases">
        <title>De-novo sequencing of pomegranate (Punica granatum L.) genome.</title>
        <authorList>
            <person name="Akparov Z."/>
            <person name="Amiraslanov A."/>
            <person name="Hajiyeva S."/>
            <person name="Abbasov M."/>
            <person name="Kaur K."/>
            <person name="Hamwieh A."/>
            <person name="Solovyev V."/>
            <person name="Salamov A."/>
            <person name="Braich B."/>
            <person name="Kosarev P."/>
            <person name="Mahmoud A."/>
            <person name="Hajiyev E."/>
            <person name="Babayeva S."/>
            <person name="Izzatullayeva V."/>
            <person name="Mammadov A."/>
            <person name="Mammadov A."/>
            <person name="Sharifova S."/>
            <person name="Ojaghi J."/>
            <person name="Eynullazada K."/>
            <person name="Bayramov B."/>
            <person name="Abdulazimova A."/>
            <person name="Shahmuradov I."/>
        </authorList>
    </citation>
    <scope>NUCLEOTIDE SEQUENCE [LARGE SCALE GENOMIC DNA]</scope>
    <source>
        <strain evidence="3">cv. AG2017</strain>
        <tissue evidence="2">Leaf</tissue>
    </source>
</reference>
<organism evidence="2 3">
    <name type="scientific">Punica granatum</name>
    <name type="common">Pomegranate</name>
    <dbReference type="NCBI Taxonomy" id="22663"/>
    <lineage>
        <taxon>Eukaryota</taxon>
        <taxon>Viridiplantae</taxon>
        <taxon>Streptophyta</taxon>
        <taxon>Embryophyta</taxon>
        <taxon>Tracheophyta</taxon>
        <taxon>Spermatophyta</taxon>
        <taxon>Magnoliopsida</taxon>
        <taxon>eudicotyledons</taxon>
        <taxon>Gunneridae</taxon>
        <taxon>Pentapetalae</taxon>
        <taxon>rosids</taxon>
        <taxon>malvids</taxon>
        <taxon>Myrtales</taxon>
        <taxon>Lythraceae</taxon>
        <taxon>Punica</taxon>
    </lineage>
</organism>
<accession>A0A2I0KPB9</accession>
<feature type="region of interest" description="Disordered" evidence="1">
    <location>
        <begin position="1"/>
        <end position="32"/>
    </location>
</feature>
<evidence type="ECO:0008006" key="4">
    <source>
        <dbReference type="Google" id="ProtNLM"/>
    </source>
</evidence>
<proteinExistence type="predicted"/>
<feature type="compositionally biased region" description="Basic and acidic residues" evidence="1">
    <location>
        <begin position="136"/>
        <end position="153"/>
    </location>
</feature>
<feature type="region of interest" description="Disordered" evidence="1">
    <location>
        <begin position="135"/>
        <end position="159"/>
    </location>
</feature>
<gene>
    <name evidence="2" type="ORF">CRG98_009215</name>
</gene>
<evidence type="ECO:0000256" key="1">
    <source>
        <dbReference type="SAM" id="MobiDB-lite"/>
    </source>
</evidence>
<comment type="caution">
    <text evidence="2">The sequence shown here is derived from an EMBL/GenBank/DDBJ whole genome shotgun (WGS) entry which is preliminary data.</text>
</comment>
<evidence type="ECO:0000313" key="2">
    <source>
        <dbReference type="EMBL" id="PKI70335.1"/>
    </source>
</evidence>
<dbReference type="EMBL" id="PGOL01000459">
    <property type="protein sequence ID" value="PKI70335.1"/>
    <property type="molecule type" value="Genomic_DNA"/>
</dbReference>
<sequence>MGVISKDEKEGPDRSKKSSLRHKRIERDRRVIQGSGSYVNGVLDENWSSDSSWADSTNEDYIVFHIRKDGAIDVVKEGKQESSNPLHQAGEYSSSVDGKLDLASKIAESTQQRNVGPRSSEDGIAAANTDFIVSQNKDHQIKLDEEKDGDRGRQSNRSDGSFSFPVLGWDWIGSPIEMPHPVERKPRTCIRFRCFRF</sequence>
<dbReference type="STRING" id="22663.A0A2I0KPB9"/>
<dbReference type="AlphaFoldDB" id="A0A2I0KPB9"/>
<evidence type="ECO:0000313" key="3">
    <source>
        <dbReference type="Proteomes" id="UP000233551"/>
    </source>
</evidence>
<feature type="compositionally biased region" description="Basic and acidic residues" evidence="1">
    <location>
        <begin position="1"/>
        <end position="16"/>
    </location>
</feature>
<dbReference type="Proteomes" id="UP000233551">
    <property type="component" value="Unassembled WGS sequence"/>
</dbReference>
<keyword evidence="3" id="KW-1185">Reference proteome</keyword>
<name>A0A2I0KPB9_PUNGR</name>